<dbReference type="InterPro" id="IPR036737">
    <property type="entry name" value="OmpA-like_sf"/>
</dbReference>
<keyword evidence="9" id="KW-1185">Reference proteome</keyword>
<feature type="chain" id="PRO_5046638454" evidence="6">
    <location>
        <begin position="29"/>
        <end position="319"/>
    </location>
</feature>
<accession>A0ABW8U495</accession>
<evidence type="ECO:0000256" key="1">
    <source>
        <dbReference type="ARBA" id="ARBA00004442"/>
    </source>
</evidence>
<evidence type="ECO:0000256" key="4">
    <source>
        <dbReference type="PROSITE-ProRule" id="PRU00473"/>
    </source>
</evidence>
<dbReference type="PROSITE" id="PS01068">
    <property type="entry name" value="OMPA_1"/>
    <property type="match status" value="1"/>
</dbReference>
<name>A0ABW8U495_9GAMM</name>
<keyword evidence="3" id="KW-0998">Cell outer membrane</keyword>
<dbReference type="PANTHER" id="PTHR30329:SF21">
    <property type="entry name" value="LIPOPROTEIN YIAD-RELATED"/>
    <property type="match status" value="1"/>
</dbReference>
<dbReference type="SUPFAM" id="SSF103088">
    <property type="entry name" value="OmpA-like"/>
    <property type="match status" value="1"/>
</dbReference>
<comment type="caution">
    <text evidence="8">The sequence shown here is derived from an EMBL/GenBank/DDBJ whole genome shotgun (WGS) entry which is preliminary data.</text>
</comment>
<dbReference type="RefSeq" id="WP_407068718.1">
    <property type="nucleotide sequence ID" value="NZ_JBJJXE010000003.1"/>
</dbReference>
<feature type="domain" description="OmpA-like" evidence="7">
    <location>
        <begin position="201"/>
        <end position="319"/>
    </location>
</feature>
<evidence type="ECO:0000256" key="5">
    <source>
        <dbReference type="SAM" id="MobiDB-lite"/>
    </source>
</evidence>
<dbReference type="PANTHER" id="PTHR30329">
    <property type="entry name" value="STATOR ELEMENT OF FLAGELLAR MOTOR COMPLEX"/>
    <property type="match status" value="1"/>
</dbReference>
<dbReference type="EMBL" id="JBJJXE010000003">
    <property type="protein sequence ID" value="MFL1731974.1"/>
    <property type="molecule type" value="Genomic_DNA"/>
</dbReference>
<dbReference type="Proteomes" id="UP001624684">
    <property type="component" value="Unassembled WGS sequence"/>
</dbReference>
<dbReference type="InterPro" id="IPR006690">
    <property type="entry name" value="OMPA-like_CS"/>
</dbReference>
<dbReference type="PRINTS" id="PR01021">
    <property type="entry name" value="OMPADOMAIN"/>
</dbReference>
<evidence type="ECO:0000256" key="3">
    <source>
        <dbReference type="ARBA" id="ARBA00023237"/>
    </source>
</evidence>
<feature type="signal peptide" evidence="6">
    <location>
        <begin position="1"/>
        <end position="28"/>
    </location>
</feature>
<evidence type="ECO:0000313" key="9">
    <source>
        <dbReference type="Proteomes" id="UP001624684"/>
    </source>
</evidence>
<keyword evidence="2 4" id="KW-0472">Membrane</keyword>
<dbReference type="InterPro" id="IPR006664">
    <property type="entry name" value="OMP_bac"/>
</dbReference>
<evidence type="ECO:0000313" key="8">
    <source>
        <dbReference type="EMBL" id="MFL1731974.1"/>
    </source>
</evidence>
<dbReference type="Pfam" id="PF00691">
    <property type="entry name" value="OmpA"/>
    <property type="match status" value="1"/>
</dbReference>
<keyword evidence="6" id="KW-0732">Signal</keyword>
<feature type="compositionally biased region" description="Pro residues" evidence="5">
    <location>
        <begin position="174"/>
        <end position="190"/>
    </location>
</feature>
<feature type="region of interest" description="Disordered" evidence="5">
    <location>
        <begin position="170"/>
        <end position="190"/>
    </location>
</feature>
<dbReference type="Gene3D" id="3.30.1330.60">
    <property type="entry name" value="OmpA-like domain"/>
    <property type="match status" value="1"/>
</dbReference>
<evidence type="ECO:0000259" key="7">
    <source>
        <dbReference type="PROSITE" id="PS51123"/>
    </source>
</evidence>
<dbReference type="CDD" id="cd07185">
    <property type="entry name" value="OmpA_C-like"/>
    <property type="match status" value="1"/>
</dbReference>
<dbReference type="InterPro" id="IPR050330">
    <property type="entry name" value="Bact_OuterMem_StrucFunc"/>
</dbReference>
<proteinExistence type="predicted"/>
<gene>
    <name evidence="8" type="ORF">ACJHVH_03030</name>
</gene>
<evidence type="ECO:0000256" key="2">
    <source>
        <dbReference type="ARBA" id="ARBA00023136"/>
    </source>
</evidence>
<dbReference type="InterPro" id="IPR006665">
    <property type="entry name" value="OmpA-like"/>
</dbReference>
<organism evidence="8 9">
    <name type="scientific">Moraxella oculi</name>
    <dbReference type="NCBI Taxonomy" id="2940516"/>
    <lineage>
        <taxon>Bacteria</taxon>
        <taxon>Pseudomonadati</taxon>
        <taxon>Pseudomonadota</taxon>
        <taxon>Gammaproteobacteria</taxon>
        <taxon>Moraxellales</taxon>
        <taxon>Moraxellaceae</taxon>
        <taxon>Moraxella</taxon>
    </lineage>
</organism>
<evidence type="ECO:0000256" key="6">
    <source>
        <dbReference type="SAM" id="SignalP"/>
    </source>
</evidence>
<sequence length="319" mass="34867">MPKFNPFVTTASAVASAMLLFFSTHAVATIPNAVSWSKSAQMDSNPLNPKLSDRTANIILVRPKTDKQSNPDDSLNIAVNGRFLTSIQDNHYAQAIVCSGDVALSLVPTAAKINDLMHQVVNIKVEPGQTKVLVADVNDRNIMLASLEDDKVANAFNGIYRQNHQISRVQAENCPPPPPKPEPVLPPPPPAPVPQPISEYYVEVRPNVKLNILFDTNKSDIKKEYQGEIAKAADFLSQYADAKVIVEGHTDSRGSDAYNQALSERRAAAVRLELIKNYGVNPARISAQGFGEIRPVATNDTVEGRAQNRRVMVVIPNEQ</sequence>
<reference evidence="8 9" key="1">
    <citation type="submission" date="2024-11" db="EMBL/GenBank/DDBJ databases">
        <title>First Report of Moraxella oculi in Brazil in an Infectious Bovine Keratoconjunctivitis Outbreak.</title>
        <authorList>
            <person name="Carvalho C.V."/>
            <person name="Domingues R."/>
            <person name="Coutinho C."/>
            <person name="Honorio N.T.B.S."/>
            <person name="Faza D.R.L.R."/>
            <person name="Carvalho W.A."/>
            <person name="Machado A.B.F."/>
            <person name="Martins M.F."/>
            <person name="Gaspar E.B."/>
        </authorList>
    </citation>
    <scope>NUCLEOTIDE SEQUENCE [LARGE SCALE GENOMIC DNA]</scope>
    <source>
        <strain evidence="8 9">2117LE</strain>
    </source>
</reference>
<dbReference type="PROSITE" id="PS51123">
    <property type="entry name" value="OMPA_2"/>
    <property type="match status" value="1"/>
</dbReference>
<protein>
    <submittedName>
        <fullName evidence="8">OmpA family protein</fullName>
    </submittedName>
</protein>
<comment type="subcellular location">
    <subcellularLocation>
        <location evidence="1">Cell outer membrane</location>
    </subcellularLocation>
</comment>